<evidence type="ECO:0000313" key="2">
    <source>
        <dbReference type="EMBL" id="NDO71451.1"/>
    </source>
</evidence>
<comment type="caution">
    <text evidence="2">The sequence shown here is derived from an EMBL/GenBank/DDBJ whole genome shotgun (WGS) entry which is preliminary data.</text>
</comment>
<evidence type="ECO:0000313" key="3">
    <source>
        <dbReference type="Proteomes" id="UP000474104"/>
    </source>
</evidence>
<keyword evidence="1" id="KW-1133">Transmembrane helix</keyword>
<dbReference type="Pfam" id="PF07009">
    <property type="entry name" value="NusG_II"/>
    <property type="match status" value="1"/>
</dbReference>
<dbReference type="AlphaFoldDB" id="A0A9X5CG49"/>
<name>A0A9X5CG49_9FIRM</name>
<dbReference type="RefSeq" id="WP_162205966.1">
    <property type="nucleotide sequence ID" value="NZ_VIRB01000137.1"/>
</dbReference>
<proteinExistence type="predicted"/>
<evidence type="ECO:0000256" key="1">
    <source>
        <dbReference type="SAM" id="Phobius"/>
    </source>
</evidence>
<protein>
    <submittedName>
        <fullName evidence="2">NusG domain II-containing protein</fullName>
    </submittedName>
</protein>
<organism evidence="2 3">
    <name type="scientific">Schaedlerella arabinosiphila</name>
    <dbReference type="NCBI Taxonomy" id="2044587"/>
    <lineage>
        <taxon>Bacteria</taxon>
        <taxon>Bacillati</taxon>
        <taxon>Bacillota</taxon>
        <taxon>Clostridia</taxon>
        <taxon>Lachnospirales</taxon>
        <taxon>Lachnospiraceae</taxon>
        <taxon>Schaedlerella</taxon>
    </lineage>
</organism>
<dbReference type="EMBL" id="VIRB01000137">
    <property type="protein sequence ID" value="NDO71451.1"/>
    <property type="molecule type" value="Genomic_DNA"/>
</dbReference>
<keyword evidence="1" id="KW-0812">Transmembrane</keyword>
<dbReference type="Gene3D" id="2.60.320.10">
    <property type="entry name" value="N-utilization substance G protein NusG, insert domain"/>
    <property type="match status" value="1"/>
</dbReference>
<reference evidence="2 3" key="1">
    <citation type="submission" date="2019-07" db="EMBL/GenBank/DDBJ databases">
        <title>Draft genome sequences of 15 bacterial species constituting the stable defined intestinal microbiota of the GM15 gnotobiotic mouse model.</title>
        <authorList>
            <person name="Elie C."/>
            <person name="Mathieu A."/>
            <person name="Saliou A."/>
            <person name="Darnaud M."/>
            <person name="Leulier F."/>
            <person name="Tamellini A."/>
        </authorList>
    </citation>
    <scope>NUCLEOTIDE SEQUENCE [LARGE SCALE GENOMIC DNA]</scope>
    <source>
        <strain evidence="3">ASF 502</strain>
    </source>
</reference>
<dbReference type="Proteomes" id="UP000474104">
    <property type="component" value="Unassembled WGS sequence"/>
</dbReference>
<keyword evidence="1" id="KW-0472">Membrane</keyword>
<gene>
    <name evidence="2" type="ORF">FMM80_23485</name>
</gene>
<accession>A0A9X5CG49</accession>
<sequence length="117" mass="12767">MKKNDWILIAVVLAVSAVFLGVYFFRPQQKDGAAVVTIDGEVFGSWPISEDRTVEIGDGNRLVIKDGKADMVWADCPDKLCVNQKAISREGESIICLPNKVVVSITGGEERELDAVT</sequence>
<feature type="transmembrane region" description="Helical" evidence="1">
    <location>
        <begin position="6"/>
        <end position="25"/>
    </location>
</feature>
<dbReference type="CDD" id="cd09911">
    <property type="entry name" value="Lin0431_like"/>
    <property type="match status" value="1"/>
</dbReference>
<dbReference type="InterPro" id="IPR038690">
    <property type="entry name" value="NusG_2_sf"/>
</dbReference>